<protein>
    <recommendedName>
        <fullName evidence="2">RNA polymerase sigma factor 70 region 1.1 domain-containing protein</fullName>
    </recommendedName>
</protein>
<name>X0WFG9_9ZZZZ</name>
<dbReference type="Pfam" id="PF03979">
    <property type="entry name" value="Sigma70_r1_1"/>
    <property type="match status" value="1"/>
</dbReference>
<evidence type="ECO:0000313" key="3">
    <source>
        <dbReference type="EMBL" id="GAG21927.1"/>
    </source>
</evidence>
<proteinExistence type="predicted"/>
<accession>X0WFG9</accession>
<feature type="compositionally biased region" description="Basic and acidic residues" evidence="1">
    <location>
        <begin position="15"/>
        <end position="25"/>
    </location>
</feature>
<reference evidence="3" key="1">
    <citation type="journal article" date="2014" name="Front. Microbiol.">
        <title>High frequency of phylogenetically diverse reductive dehalogenase-homologous genes in deep subseafloor sedimentary metagenomes.</title>
        <authorList>
            <person name="Kawai M."/>
            <person name="Futagami T."/>
            <person name="Toyoda A."/>
            <person name="Takaki Y."/>
            <person name="Nishi S."/>
            <person name="Hori S."/>
            <person name="Arai W."/>
            <person name="Tsubouchi T."/>
            <person name="Morono Y."/>
            <person name="Uchiyama I."/>
            <person name="Ito T."/>
            <person name="Fujiyama A."/>
            <person name="Inagaki F."/>
            <person name="Takami H."/>
        </authorList>
    </citation>
    <scope>NUCLEOTIDE SEQUENCE</scope>
    <source>
        <strain evidence="3">Expedition CK06-06</strain>
    </source>
</reference>
<dbReference type="AlphaFoldDB" id="X0WFG9"/>
<feature type="region of interest" description="Disordered" evidence="1">
    <location>
        <begin position="93"/>
        <end position="114"/>
    </location>
</feature>
<organism evidence="3">
    <name type="scientific">marine sediment metagenome</name>
    <dbReference type="NCBI Taxonomy" id="412755"/>
    <lineage>
        <taxon>unclassified sequences</taxon>
        <taxon>metagenomes</taxon>
        <taxon>ecological metagenomes</taxon>
    </lineage>
</organism>
<dbReference type="EMBL" id="BARS01038377">
    <property type="protein sequence ID" value="GAG21927.1"/>
    <property type="molecule type" value="Genomic_DNA"/>
</dbReference>
<feature type="region of interest" description="Disordered" evidence="1">
    <location>
        <begin position="1"/>
        <end position="32"/>
    </location>
</feature>
<dbReference type="InterPro" id="IPR042189">
    <property type="entry name" value="RNA_pol_sigma_70_r1_1_sf"/>
</dbReference>
<evidence type="ECO:0000259" key="2">
    <source>
        <dbReference type="Pfam" id="PF03979"/>
    </source>
</evidence>
<feature type="domain" description="RNA polymerase sigma factor 70 region 1.1" evidence="2">
    <location>
        <begin position="35"/>
        <end position="99"/>
    </location>
</feature>
<comment type="caution">
    <text evidence="3">The sequence shown here is derived from an EMBL/GenBank/DDBJ whole genome shotgun (WGS) entry which is preliminary data.</text>
</comment>
<evidence type="ECO:0000256" key="1">
    <source>
        <dbReference type="SAM" id="MobiDB-lite"/>
    </source>
</evidence>
<dbReference type="InterPro" id="IPR007127">
    <property type="entry name" value="RNA_pol_sigma_70_r1_1"/>
</dbReference>
<dbReference type="Gene3D" id="1.10.220.120">
    <property type="entry name" value="Sigma-70 factor, region 1.1"/>
    <property type="match status" value="1"/>
</dbReference>
<sequence>MDRTTSLSGGGRRLRMTEVESEKQETAANLEDEQALSAIEQLLGLGNTQGYVTYDDVMKAVPEAELNIEQLEDALAALIERGIEISDADLVEPVDDEEPKKRKHQWKSRLQISI</sequence>
<gene>
    <name evidence="3" type="ORF">S01H1_58735</name>
</gene>
<dbReference type="GO" id="GO:0003677">
    <property type="term" value="F:DNA binding"/>
    <property type="evidence" value="ECO:0007669"/>
    <property type="project" value="InterPro"/>
</dbReference>
<dbReference type="GO" id="GO:0016987">
    <property type="term" value="F:sigma factor activity"/>
    <property type="evidence" value="ECO:0007669"/>
    <property type="project" value="InterPro"/>
</dbReference>